<dbReference type="KEGG" id="tli:Tlie_1314"/>
<evidence type="ECO:0000313" key="3">
    <source>
        <dbReference type="EMBL" id="AER67044.1"/>
    </source>
</evidence>
<dbReference type="OrthoDB" id="9771867at2"/>
<dbReference type="InterPro" id="IPR015421">
    <property type="entry name" value="PyrdxlP-dep_Trfase_major"/>
</dbReference>
<dbReference type="PANTHER" id="PTHR42806:SF1">
    <property type="entry name" value="GLYCINE DEHYDROGENASE (DECARBOXYLATING)"/>
    <property type="match status" value="1"/>
</dbReference>
<dbReference type="AlphaFoldDB" id="G7V657"/>
<name>G7V657_THELD</name>
<keyword evidence="1 3" id="KW-0560">Oxidoreductase</keyword>
<dbReference type="EC" id="1.4.4.2" evidence="3"/>
<dbReference type="Gene3D" id="3.90.1150.10">
    <property type="entry name" value="Aspartate Aminotransferase, domain 1"/>
    <property type="match status" value="1"/>
</dbReference>
<dbReference type="Proteomes" id="UP000005868">
    <property type="component" value="Chromosome"/>
</dbReference>
<feature type="domain" description="Glycine cleavage system P-protein N-terminal" evidence="2">
    <location>
        <begin position="10"/>
        <end position="416"/>
    </location>
</feature>
<dbReference type="InterPro" id="IPR015422">
    <property type="entry name" value="PyrdxlP-dep_Trfase_small"/>
</dbReference>
<reference evidence="3 4" key="2">
    <citation type="journal article" date="2012" name="Stand. Genomic Sci.">
        <title>Genome sequence of the moderately thermophilic, amino-acid-degrading and sulfur-reducing bacterium Thermovirga lienii type strain (Cas60314(T)).</title>
        <authorList>
            <person name="Goker M."/>
            <person name="Saunders E."/>
            <person name="Lapidus A."/>
            <person name="Nolan M."/>
            <person name="Lucas S."/>
            <person name="Hammon N."/>
            <person name="Deshpande S."/>
            <person name="Cheng J.F."/>
            <person name="Han C."/>
            <person name="Tapia R."/>
            <person name="Goodwin L.A."/>
            <person name="Pitluck S."/>
            <person name="Liolios K."/>
            <person name="Mavromatis K."/>
            <person name="Pagani I."/>
            <person name="Ivanova N."/>
            <person name="Mikhailova N."/>
            <person name="Pati A."/>
            <person name="Chen A."/>
            <person name="Palaniappan K."/>
            <person name="Land M."/>
            <person name="Chang Y.J."/>
            <person name="Jeffries C.D."/>
            <person name="Brambilla E.M."/>
            <person name="Rohde M."/>
            <person name="Spring S."/>
            <person name="Detter J.C."/>
            <person name="Woyke T."/>
            <person name="Bristow J."/>
            <person name="Eisen J.A."/>
            <person name="Markowitz V."/>
            <person name="Hugenholtz P."/>
            <person name="Kyrpides N.C."/>
            <person name="Klenk H.P."/>
        </authorList>
    </citation>
    <scope>NUCLEOTIDE SEQUENCE [LARGE SCALE GENOMIC DNA]</scope>
    <source>
        <strain evidence="4">ATCC BAA-1197 / DSM 17291 / Cas60314</strain>
    </source>
</reference>
<organism evidence="3 4">
    <name type="scientific">Thermovirga lienii (strain ATCC BAA-1197 / DSM 17291 / Cas60314)</name>
    <dbReference type="NCBI Taxonomy" id="580340"/>
    <lineage>
        <taxon>Bacteria</taxon>
        <taxon>Thermotogati</taxon>
        <taxon>Synergistota</taxon>
        <taxon>Synergistia</taxon>
        <taxon>Synergistales</taxon>
        <taxon>Thermovirgaceae</taxon>
        <taxon>Thermovirga</taxon>
    </lineage>
</organism>
<dbReference type="eggNOG" id="COG0403">
    <property type="taxonomic scope" value="Bacteria"/>
</dbReference>
<sequence length="463" mass="51561">MEKRKVVHPYIPNSVPEVQKEMMEAIGINDIEELYKCIPDELKFKGPLNLPKPLLSEWELKRHVDGMMQENASCLEYLSFLGGGCYQHYVPAICDEVNRRSEFLTAYAGEPYEDHGRFQALFEYASMMAELLEMDVVNVPTYDGSQAAATSLRMASRITKRDKVLVLGNSNPDRLRIIKNYCHPGVEVEVLPFDLETGTANLDLLKQKVDENVAAVYFENPSFFGTVEAKGQEIADLVHDAGGLLVVFVEPNSLGVLAPPSRYGADIVCGDLQSLGLHMYYGGARAGFIATPDEERFVMEYPSRLFGIAPTSHKEWGFGDVAWERTSFAKRENAKEFVGTAAALWAITAGVYLALMGPQGMEDLGKGILQRTRYARKLLSEIPGVKPVFPQTPAYREFVLNFDDTGMDVEEINQRLLEEKIFGCIDLSKRFPSLGFSGLFCVTEIHSAGDIERLAKALAKVIS</sequence>
<dbReference type="InterPro" id="IPR015424">
    <property type="entry name" value="PyrdxlP-dep_Trfase"/>
</dbReference>
<evidence type="ECO:0000313" key="4">
    <source>
        <dbReference type="Proteomes" id="UP000005868"/>
    </source>
</evidence>
<gene>
    <name evidence="3" type="ordered locus">Tlie_1314</name>
</gene>
<dbReference type="NCBIfam" id="NF001696">
    <property type="entry name" value="PRK00451.1"/>
    <property type="match status" value="1"/>
</dbReference>
<dbReference type="GO" id="GO:0009116">
    <property type="term" value="P:nucleoside metabolic process"/>
    <property type="evidence" value="ECO:0007669"/>
    <property type="project" value="InterPro"/>
</dbReference>
<evidence type="ECO:0000259" key="2">
    <source>
        <dbReference type="Pfam" id="PF02347"/>
    </source>
</evidence>
<dbReference type="SUPFAM" id="SSF53383">
    <property type="entry name" value="PLP-dependent transferases"/>
    <property type="match status" value="1"/>
</dbReference>
<dbReference type="Gene3D" id="3.40.640.10">
    <property type="entry name" value="Type I PLP-dependent aspartate aminotransferase-like (Major domain)"/>
    <property type="match status" value="1"/>
</dbReference>
<dbReference type="EMBL" id="CP003096">
    <property type="protein sequence ID" value="AER67044.1"/>
    <property type="molecule type" value="Genomic_DNA"/>
</dbReference>
<dbReference type="InterPro" id="IPR023010">
    <property type="entry name" value="GcvPA"/>
</dbReference>
<proteinExistence type="predicted"/>
<protein>
    <submittedName>
        <fullName evidence="3">Glycine dehydrogenase (Decarboxylating)</fullName>
        <ecNumber evidence="3">1.4.4.2</ecNumber>
    </submittedName>
</protein>
<reference evidence="4" key="1">
    <citation type="submission" date="2011-10" db="EMBL/GenBank/DDBJ databases">
        <title>The complete genome of chromosome of Thermovirga lienii DSM 17291.</title>
        <authorList>
            <consortium name="US DOE Joint Genome Institute (JGI-PGF)"/>
            <person name="Lucas S."/>
            <person name="Copeland A."/>
            <person name="Lapidus A."/>
            <person name="Glavina del Rio T."/>
            <person name="Dalin E."/>
            <person name="Tice H."/>
            <person name="Bruce D."/>
            <person name="Goodwin L."/>
            <person name="Pitluck S."/>
            <person name="Peters L."/>
            <person name="Mikhailova N."/>
            <person name="Saunders E."/>
            <person name="Kyrpides N."/>
            <person name="Mavromatis K."/>
            <person name="Ivanova N."/>
            <person name="Last F.I."/>
            <person name="Brettin T."/>
            <person name="Detter J.C."/>
            <person name="Han C."/>
            <person name="Larimer F."/>
            <person name="Land M."/>
            <person name="Hauser L."/>
            <person name="Markowitz V."/>
            <person name="Cheng J.-F."/>
            <person name="Hugenholtz P."/>
            <person name="Woyke T."/>
            <person name="Wu D."/>
            <person name="Spring S."/>
            <person name="Schroeder M."/>
            <person name="Brambilla E.-M."/>
            <person name="Klenk H.-P."/>
            <person name="Eisen J.A."/>
        </authorList>
    </citation>
    <scope>NUCLEOTIDE SEQUENCE [LARGE SCALE GENOMIC DNA]</scope>
    <source>
        <strain evidence="4">ATCC BAA-1197 / DSM 17291 / Cas60314</strain>
    </source>
</reference>
<dbReference type="HOGENOM" id="CLU_004620_0_2_0"/>
<accession>G7V657</accession>
<dbReference type="PANTHER" id="PTHR42806">
    <property type="entry name" value="GLYCINE CLEAVAGE SYSTEM P-PROTEIN"/>
    <property type="match status" value="1"/>
</dbReference>
<evidence type="ECO:0000256" key="1">
    <source>
        <dbReference type="ARBA" id="ARBA00023002"/>
    </source>
</evidence>
<dbReference type="GO" id="GO:0004375">
    <property type="term" value="F:glycine dehydrogenase (decarboxylating) activity"/>
    <property type="evidence" value="ECO:0007669"/>
    <property type="project" value="UniProtKB-EC"/>
</dbReference>
<keyword evidence="4" id="KW-1185">Reference proteome</keyword>
<dbReference type="STRING" id="580340.Tlie_1314"/>
<dbReference type="Pfam" id="PF02347">
    <property type="entry name" value="GDC-P"/>
    <property type="match status" value="1"/>
</dbReference>
<dbReference type="InterPro" id="IPR049315">
    <property type="entry name" value="GDC-P_N"/>
</dbReference>